<reference evidence="3 4" key="1">
    <citation type="submission" date="2020-04" db="EMBL/GenBank/DDBJ databases">
        <title>Draft genome of Pyxidicoccus fallax type strain.</title>
        <authorList>
            <person name="Whitworth D.E."/>
        </authorList>
    </citation>
    <scope>NUCLEOTIDE SEQUENCE [LARGE SCALE GENOMIC DNA]</scope>
    <source>
        <strain evidence="3 4">DSM 14698</strain>
    </source>
</reference>
<feature type="compositionally biased region" description="Gly residues" evidence="1">
    <location>
        <begin position="42"/>
        <end position="51"/>
    </location>
</feature>
<protein>
    <recommendedName>
        <fullName evidence="5">Lipoprotein</fullName>
    </recommendedName>
</protein>
<evidence type="ECO:0000256" key="2">
    <source>
        <dbReference type="SAM" id="SignalP"/>
    </source>
</evidence>
<feature type="signal peptide" evidence="2">
    <location>
        <begin position="1"/>
        <end position="21"/>
    </location>
</feature>
<dbReference type="Proteomes" id="UP000518300">
    <property type="component" value="Unassembled WGS sequence"/>
</dbReference>
<evidence type="ECO:0008006" key="5">
    <source>
        <dbReference type="Google" id="ProtNLM"/>
    </source>
</evidence>
<dbReference type="Gene3D" id="2.80.10.50">
    <property type="match status" value="1"/>
</dbReference>
<feature type="chain" id="PRO_5032496383" description="Lipoprotein" evidence="2">
    <location>
        <begin position="22"/>
        <end position="504"/>
    </location>
</feature>
<organism evidence="3 4">
    <name type="scientific">Pyxidicoccus fallax</name>
    <dbReference type="NCBI Taxonomy" id="394095"/>
    <lineage>
        <taxon>Bacteria</taxon>
        <taxon>Pseudomonadati</taxon>
        <taxon>Myxococcota</taxon>
        <taxon>Myxococcia</taxon>
        <taxon>Myxococcales</taxon>
        <taxon>Cystobacterineae</taxon>
        <taxon>Myxococcaceae</taxon>
        <taxon>Pyxidicoccus</taxon>
    </lineage>
</organism>
<sequence>MRAWLGGVGAAALLLLVGACGDSDGDEAPPPVEQRPDVNGGQPDGGDGTSDGGTPDAGPPDSGDTAGGAVLGVWTYGDALADRAGPVAHHEGTGDLLLALHLGRGRAAETPSESHEHLRLMRRTARGDTVWTRTLVALSDSFPEEMRQVTSKGLAFTPDGGAWALLSWRGGNVDLGTGPLVTGDYLVRLSATGDIQHVRKLVTGRGIALTEGLAVDADGGVVVTGQFFRTVDFGGGPVESNREEDGRRFEYTGYVVRYAADGSFRWVRTFGGLHGFSGGHDVAVDASTGEVLVGGMMRGEAAFAGVPIPGDVEPNESRGVLARLSADGSLRWVKTVGEEVRHVAFSPRGTAVAAGRGETVRWSGQEATGNPQRFLVTAEVDGTERVLRTFAAEAVTGLGVDAAGGARLLVQGLSNTDLGGGPEEGTPPSPTYLVRMSLDGSRVWTRELHQWLELDEFGVGAPHLALANDGTAWVLGTFAEPWSAGGTQLTPVGSTDVYLLQAGP</sequence>
<dbReference type="SUPFAM" id="SSF101898">
    <property type="entry name" value="NHL repeat"/>
    <property type="match status" value="1"/>
</dbReference>
<dbReference type="PROSITE" id="PS51257">
    <property type="entry name" value="PROKAR_LIPOPROTEIN"/>
    <property type="match status" value="1"/>
</dbReference>
<name>A0A848LR14_9BACT</name>
<feature type="compositionally biased region" description="Low complexity" evidence="1">
    <location>
        <begin position="52"/>
        <end position="64"/>
    </location>
</feature>
<dbReference type="EMBL" id="JABBJJ010000223">
    <property type="protein sequence ID" value="NMO20080.1"/>
    <property type="molecule type" value="Genomic_DNA"/>
</dbReference>
<evidence type="ECO:0000313" key="4">
    <source>
        <dbReference type="Proteomes" id="UP000518300"/>
    </source>
</evidence>
<evidence type="ECO:0000313" key="3">
    <source>
        <dbReference type="EMBL" id="NMO20080.1"/>
    </source>
</evidence>
<proteinExistence type="predicted"/>
<evidence type="ECO:0000256" key="1">
    <source>
        <dbReference type="SAM" id="MobiDB-lite"/>
    </source>
</evidence>
<dbReference type="RefSeq" id="WP_169349311.1">
    <property type="nucleotide sequence ID" value="NZ_JABBJJ010000223.1"/>
</dbReference>
<keyword evidence="2" id="KW-0732">Signal</keyword>
<feature type="region of interest" description="Disordered" evidence="1">
    <location>
        <begin position="24"/>
        <end position="69"/>
    </location>
</feature>
<comment type="caution">
    <text evidence="3">The sequence shown here is derived from an EMBL/GenBank/DDBJ whole genome shotgun (WGS) entry which is preliminary data.</text>
</comment>
<dbReference type="AlphaFoldDB" id="A0A848LR14"/>
<accession>A0A848LR14</accession>
<keyword evidence="4" id="KW-1185">Reference proteome</keyword>
<gene>
    <name evidence="3" type="ORF">HG543_35230</name>
</gene>